<dbReference type="RefSeq" id="XP_001324212.1">
    <property type="nucleotide sequence ID" value="XM_001324177.1"/>
</dbReference>
<dbReference type="KEGG" id="tva:4769949"/>
<evidence type="ECO:0000313" key="3">
    <source>
        <dbReference type="Proteomes" id="UP000001542"/>
    </source>
</evidence>
<sequence length="462" mass="52349">MQVSVDFGKLGIRYFLIALVIFLSIISSFGENSHATEINMLPRNRTEIDNIKNISLEYENNRFVAKFRCDYIFDISLSQHFELIRLDIEMAGLVFVIQTNESNKLSMDKQVTWYYDCPIKGNATVKLVRSKTVLIEKNFTNLMPTKENNATIHCSGLTEETRQCEIYRTCFTDNIIYYPSTHKARFPNPLIRFSKSQVMSAKKISAEENEEILSKNEIRSGLSLIVNIGFFDPLSWNWIKNVGAPLAELIKHSKDIVKVLGIGTPRSIVDSNLVAMFADVLPVTNDYNCVESSLIRHLRPSDAALNTLRDIILKEIPFDPYDSRIPKAIVLKGGPNSVDFTNIEEIASQISHEKITIVDLESTTDFALAKIVANAKYVFSSSGIHTSQAFWIKNGTFVEFSPEGYECMENGSAAARASNSTYYRYVVKQNGTFKAESDYPCVNSKIVEAPEQKYRISKFEFK</sequence>
<keyword evidence="1" id="KW-0812">Transmembrane</keyword>
<dbReference type="VEuPathDB" id="TrichDB:TVAG_271720"/>
<name>A2E5R9_TRIV3</name>
<dbReference type="AlphaFoldDB" id="A2E5R9"/>
<keyword evidence="3" id="KW-1185">Reference proteome</keyword>
<dbReference type="Proteomes" id="UP000001542">
    <property type="component" value="Unassembled WGS sequence"/>
</dbReference>
<feature type="transmembrane region" description="Helical" evidence="1">
    <location>
        <begin position="12"/>
        <end position="30"/>
    </location>
</feature>
<dbReference type="InParanoid" id="A2E5R9"/>
<keyword evidence="1" id="KW-0472">Membrane</keyword>
<accession>A2E5R9</accession>
<protein>
    <submittedName>
        <fullName evidence="2">Uncharacterized protein</fullName>
    </submittedName>
</protein>
<proteinExistence type="predicted"/>
<evidence type="ECO:0000256" key="1">
    <source>
        <dbReference type="SAM" id="Phobius"/>
    </source>
</evidence>
<dbReference type="OrthoDB" id="10619090at2759"/>
<reference evidence="2" key="1">
    <citation type="submission" date="2006-10" db="EMBL/GenBank/DDBJ databases">
        <authorList>
            <person name="Amadeo P."/>
            <person name="Zhao Q."/>
            <person name="Wortman J."/>
            <person name="Fraser-Liggett C."/>
            <person name="Carlton J."/>
        </authorList>
    </citation>
    <scope>NUCLEOTIDE SEQUENCE</scope>
    <source>
        <strain evidence="2">G3</strain>
    </source>
</reference>
<reference evidence="2" key="2">
    <citation type="journal article" date="2007" name="Science">
        <title>Draft genome sequence of the sexually transmitted pathogen Trichomonas vaginalis.</title>
        <authorList>
            <person name="Carlton J.M."/>
            <person name="Hirt R.P."/>
            <person name="Silva J.C."/>
            <person name="Delcher A.L."/>
            <person name="Schatz M."/>
            <person name="Zhao Q."/>
            <person name="Wortman J.R."/>
            <person name="Bidwell S.L."/>
            <person name="Alsmark U.C.M."/>
            <person name="Besteiro S."/>
            <person name="Sicheritz-Ponten T."/>
            <person name="Noel C.J."/>
            <person name="Dacks J.B."/>
            <person name="Foster P.G."/>
            <person name="Simillion C."/>
            <person name="Van de Peer Y."/>
            <person name="Miranda-Saavedra D."/>
            <person name="Barton G.J."/>
            <person name="Westrop G.D."/>
            <person name="Mueller S."/>
            <person name="Dessi D."/>
            <person name="Fiori P.L."/>
            <person name="Ren Q."/>
            <person name="Paulsen I."/>
            <person name="Zhang H."/>
            <person name="Bastida-Corcuera F.D."/>
            <person name="Simoes-Barbosa A."/>
            <person name="Brown M.T."/>
            <person name="Hayes R.D."/>
            <person name="Mukherjee M."/>
            <person name="Okumura C.Y."/>
            <person name="Schneider R."/>
            <person name="Smith A.J."/>
            <person name="Vanacova S."/>
            <person name="Villalvazo M."/>
            <person name="Haas B.J."/>
            <person name="Pertea M."/>
            <person name="Feldblyum T.V."/>
            <person name="Utterback T.R."/>
            <person name="Shu C.L."/>
            <person name="Osoegawa K."/>
            <person name="de Jong P.J."/>
            <person name="Hrdy I."/>
            <person name="Horvathova L."/>
            <person name="Zubacova Z."/>
            <person name="Dolezal P."/>
            <person name="Malik S.B."/>
            <person name="Logsdon J.M. Jr."/>
            <person name="Henze K."/>
            <person name="Gupta A."/>
            <person name="Wang C.C."/>
            <person name="Dunne R.L."/>
            <person name="Upcroft J.A."/>
            <person name="Upcroft P."/>
            <person name="White O."/>
            <person name="Salzberg S.L."/>
            <person name="Tang P."/>
            <person name="Chiu C.-H."/>
            <person name="Lee Y.-S."/>
            <person name="Embley T.M."/>
            <person name="Coombs G.H."/>
            <person name="Mottram J.C."/>
            <person name="Tachezy J."/>
            <person name="Fraser-Liggett C.M."/>
            <person name="Johnson P.J."/>
        </authorList>
    </citation>
    <scope>NUCLEOTIDE SEQUENCE [LARGE SCALE GENOMIC DNA]</scope>
    <source>
        <strain evidence="2">G3</strain>
    </source>
</reference>
<dbReference type="VEuPathDB" id="TrichDB:TVAGG3_0257110"/>
<keyword evidence="1" id="KW-1133">Transmembrane helix</keyword>
<dbReference type="EMBL" id="DS113309">
    <property type="protein sequence ID" value="EAY11989.1"/>
    <property type="molecule type" value="Genomic_DNA"/>
</dbReference>
<organism evidence="2 3">
    <name type="scientific">Trichomonas vaginalis (strain ATCC PRA-98 / G3)</name>
    <dbReference type="NCBI Taxonomy" id="412133"/>
    <lineage>
        <taxon>Eukaryota</taxon>
        <taxon>Metamonada</taxon>
        <taxon>Parabasalia</taxon>
        <taxon>Trichomonadida</taxon>
        <taxon>Trichomonadidae</taxon>
        <taxon>Trichomonas</taxon>
    </lineage>
</organism>
<gene>
    <name evidence="2" type="ORF">TVAG_271720</name>
</gene>
<evidence type="ECO:0000313" key="2">
    <source>
        <dbReference type="EMBL" id="EAY11989.1"/>
    </source>
</evidence>